<dbReference type="OrthoDB" id="3783887at2"/>
<evidence type="ECO:0000313" key="3">
    <source>
        <dbReference type="Proteomes" id="UP000295198"/>
    </source>
</evidence>
<evidence type="ECO:0000313" key="2">
    <source>
        <dbReference type="EMBL" id="RYP83527.1"/>
    </source>
</evidence>
<reference evidence="2 3" key="1">
    <citation type="submission" date="2019-01" db="EMBL/GenBank/DDBJ databases">
        <title>Nocardioides guangzhouensis sp. nov., an actinobacterium isolated from soil.</title>
        <authorList>
            <person name="Fu Y."/>
            <person name="Cai Y."/>
            <person name="Lin Z."/>
            <person name="Chen P."/>
        </authorList>
    </citation>
    <scope>NUCLEOTIDE SEQUENCE [LARGE SCALE GENOMIC DNA]</scope>
    <source>
        <strain evidence="2 3">130</strain>
    </source>
</reference>
<proteinExistence type="predicted"/>
<sequence length="289" mass="30602">MTTLAVRPAAHRATADRRLPLALAVVAVAAAAPTWLVDDVLTGPAAMNGSARGTAVVVLVIAVPLLVVAAFRDGLATRAVEVGATAYLLYNAVLFCFATPFNRLFLLYVAMLGLAAATLLVLLLRTDPSHLDGRSVPARAVASYLWVVVVLNALVWLSRVVPGVRGDLPPDFLDGTGLTTNPVFVQDLGLWLPAFAWIGYAVWRRLQVGYFLASAGLVFWTVEAVGVAVDQWMGHRADPSSTVVSLAVVPGFVVLAVLSAAMLWLSLRWTRAPGPRAPAPSAPAPRPRS</sequence>
<dbReference type="AlphaFoldDB" id="A0A4Q4Z6S7"/>
<keyword evidence="3" id="KW-1185">Reference proteome</keyword>
<keyword evidence="1" id="KW-1133">Transmembrane helix</keyword>
<gene>
    <name evidence="2" type="ORF">EKO23_18875</name>
</gene>
<dbReference type="Proteomes" id="UP000295198">
    <property type="component" value="Unassembled WGS sequence"/>
</dbReference>
<protein>
    <submittedName>
        <fullName evidence="2">Uncharacterized protein</fullName>
    </submittedName>
</protein>
<feature type="transmembrane region" description="Helical" evidence="1">
    <location>
        <begin position="136"/>
        <end position="157"/>
    </location>
</feature>
<name>A0A4Q4Z6S7_9ACTN</name>
<feature type="transmembrane region" description="Helical" evidence="1">
    <location>
        <begin position="183"/>
        <end position="203"/>
    </location>
</feature>
<feature type="transmembrane region" description="Helical" evidence="1">
    <location>
        <begin position="21"/>
        <end position="37"/>
    </location>
</feature>
<comment type="caution">
    <text evidence="2">The sequence shown here is derived from an EMBL/GenBank/DDBJ whole genome shotgun (WGS) entry which is preliminary data.</text>
</comment>
<organism evidence="2 3">
    <name type="scientific">Nocardioides guangzhouensis</name>
    <dbReference type="NCBI Taxonomy" id="2497878"/>
    <lineage>
        <taxon>Bacteria</taxon>
        <taxon>Bacillati</taxon>
        <taxon>Actinomycetota</taxon>
        <taxon>Actinomycetes</taxon>
        <taxon>Propionibacteriales</taxon>
        <taxon>Nocardioidaceae</taxon>
        <taxon>Nocardioides</taxon>
    </lineage>
</organism>
<feature type="transmembrane region" description="Helical" evidence="1">
    <location>
        <begin position="241"/>
        <end position="267"/>
    </location>
</feature>
<keyword evidence="1" id="KW-0472">Membrane</keyword>
<keyword evidence="1" id="KW-0812">Transmembrane</keyword>
<feature type="transmembrane region" description="Helical" evidence="1">
    <location>
        <begin position="49"/>
        <end position="70"/>
    </location>
</feature>
<evidence type="ECO:0000256" key="1">
    <source>
        <dbReference type="SAM" id="Phobius"/>
    </source>
</evidence>
<feature type="transmembrane region" description="Helical" evidence="1">
    <location>
        <begin position="106"/>
        <end position="124"/>
    </location>
</feature>
<feature type="transmembrane region" description="Helical" evidence="1">
    <location>
        <begin position="82"/>
        <end position="100"/>
    </location>
</feature>
<dbReference type="EMBL" id="SDKM01000032">
    <property type="protein sequence ID" value="RYP83527.1"/>
    <property type="molecule type" value="Genomic_DNA"/>
</dbReference>
<feature type="transmembrane region" description="Helical" evidence="1">
    <location>
        <begin position="210"/>
        <end position="229"/>
    </location>
</feature>
<accession>A0A4Q4Z6S7</accession>
<dbReference type="RefSeq" id="WP_134719680.1">
    <property type="nucleotide sequence ID" value="NZ_SDKM01000032.1"/>
</dbReference>